<proteinExistence type="predicted"/>
<protein>
    <submittedName>
        <fullName evidence="1">Uncharacterized protein</fullName>
    </submittedName>
</protein>
<dbReference type="EMBL" id="CP093351">
    <property type="protein sequence ID" value="WOH16295.1"/>
    <property type="molecule type" value="Genomic_DNA"/>
</dbReference>
<reference evidence="1" key="1">
    <citation type="journal article" date="2016" name="Nat. Genet.">
        <title>A high-quality carrot genome assembly provides new insights into carotenoid accumulation and asterid genome evolution.</title>
        <authorList>
            <person name="Iorizzo M."/>
            <person name="Ellison S."/>
            <person name="Senalik D."/>
            <person name="Zeng P."/>
            <person name="Satapoomin P."/>
            <person name="Huang J."/>
            <person name="Bowman M."/>
            <person name="Iovene M."/>
            <person name="Sanseverino W."/>
            <person name="Cavagnaro P."/>
            <person name="Yildiz M."/>
            <person name="Macko-Podgorni A."/>
            <person name="Moranska E."/>
            <person name="Grzebelus E."/>
            <person name="Grzebelus D."/>
            <person name="Ashrafi H."/>
            <person name="Zheng Z."/>
            <person name="Cheng S."/>
            <person name="Spooner D."/>
            <person name="Van Deynze A."/>
            <person name="Simon P."/>
        </authorList>
    </citation>
    <scope>NUCLEOTIDE SEQUENCE</scope>
    <source>
        <tissue evidence="1">Leaf</tissue>
    </source>
</reference>
<reference evidence="1" key="2">
    <citation type="submission" date="2022-03" db="EMBL/GenBank/DDBJ databases">
        <title>Draft title - Genomic analysis of global carrot germplasm unveils the trajectory of domestication and the origin of high carotenoid orange carrot.</title>
        <authorList>
            <person name="Iorizzo M."/>
            <person name="Ellison S."/>
            <person name="Senalik D."/>
            <person name="Macko-Podgorni A."/>
            <person name="Grzebelus D."/>
            <person name="Bostan H."/>
            <person name="Rolling W."/>
            <person name="Curaba J."/>
            <person name="Simon P."/>
        </authorList>
    </citation>
    <scope>NUCLEOTIDE SEQUENCE</scope>
    <source>
        <tissue evidence="1">Leaf</tissue>
    </source>
</reference>
<accession>A0AAF1BEC0</accession>
<dbReference type="PANTHER" id="PTHR34570:SF12">
    <property type="entry name" value="EXPRESSED PROTEIN"/>
    <property type="match status" value="1"/>
</dbReference>
<gene>
    <name evidence="1" type="ORF">DCAR_0935845</name>
</gene>
<sequence length="137" mass="15619">MGRESSDRTMAHSSLVLLQERFRQLQRVKEIREEKEMLKLFAKSDTSSHVHKPSPHLFFQSELLHPLPQKVAAPTIPPSSHITCLSLWPDSLTTKRANFDIINTKNLSQLGHDSSSSLFYDVEDHENESSVDTSLHL</sequence>
<dbReference type="AlphaFoldDB" id="A0AAF1BEC0"/>
<name>A0AAF1BEC0_DAUCS</name>
<keyword evidence="2" id="KW-1185">Reference proteome</keyword>
<evidence type="ECO:0000313" key="2">
    <source>
        <dbReference type="Proteomes" id="UP000077755"/>
    </source>
</evidence>
<organism evidence="1 2">
    <name type="scientific">Daucus carota subsp. sativus</name>
    <name type="common">Carrot</name>
    <dbReference type="NCBI Taxonomy" id="79200"/>
    <lineage>
        <taxon>Eukaryota</taxon>
        <taxon>Viridiplantae</taxon>
        <taxon>Streptophyta</taxon>
        <taxon>Embryophyta</taxon>
        <taxon>Tracheophyta</taxon>
        <taxon>Spermatophyta</taxon>
        <taxon>Magnoliopsida</taxon>
        <taxon>eudicotyledons</taxon>
        <taxon>Gunneridae</taxon>
        <taxon>Pentapetalae</taxon>
        <taxon>asterids</taxon>
        <taxon>campanulids</taxon>
        <taxon>Apiales</taxon>
        <taxon>Apiaceae</taxon>
        <taxon>Apioideae</taxon>
        <taxon>Scandiceae</taxon>
        <taxon>Daucinae</taxon>
        <taxon>Daucus</taxon>
        <taxon>Daucus sect. Daucus</taxon>
    </lineage>
</organism>
<dbReference type="PANTHER" id="PTHR34570">
    <property type="entry name" value="OS03G0593100 PROTEIN"/>
    <property type="match status" value="1"/>
</dbReference>
<dbReference type="Proteomes" id="UP000077755">
    <property type="component" value="Chromosome 9"/>
</dbReference>
<evidence type="ECO:0000313" key="1">
    <source>
        <dbReference type="EMBL" id="WOH16295.1"/>
    </source>
</evidence>